<organism evidence="3 4">
    <name type="scientific">Necator americanus</name>
    <name type="common">Human hookworm</name>
    <dbReference type="NCBI Taxonomy" id="51031"/>
    <lineage>
        <taxon>Eukaryota</taxon>
        <taxon>Metazoa</taxon>
        <taxon>Ecdysozoa</taxon>
        <taxon>Nematoda</taxon>
        <taxon>Chromadorea</taxon>
        <taxon>Rhabditida</taxon>
        <taxon>Rhabditina</taxon>
        <taxon>Rhabditomorpha</taxon>
        <taxon>Strongyloidea</taxon>
        <taxon>Ancylostomatidae</taxon>
        <taxon>Bunostominae</taxon>
        <taxon>Necator</taxon>
    </lineage>
</organism>
<dbReference type="AlphaFoldDB" id="W2TSH3"/>
<reference evidence="4" key="1">
    <citation type="journal article" date="2014" name="Nat. Genet.">
        <title>Genome of the human hookworm Necator americanus.</title>
        <authorList>
            <person name="Tang Y.T."/>
            <person name="Gao X."/>
            <person name="Rosa B.A."/>
            <person name="Abubucker S."/>
            <person name="Hallsworth-Pepin K."/>
            <person name="Martin J."/>
            <person name="Tyagi R."/>
            <person name="Heizer E."/>
            <person name="Zhang X."/>
            <person name="Bhonagiri-Palsikar V."/>
            <person name="Minx P."/>
            <person name="Warren W.C."/>
            <person name="Wang Q."/>
            <person name="Zhan B."/>
            <person name="Hotez P.J."/>
            <person name="Sternberg P.W."/>
            <person name="Dougall A."/>
            <person name="Gaze S.T."/>
            <person name="Mulvenna J."/>
            <person name="Sotillo J."/>
            <person name="Ranganathan S."/>
            <person name="Rabelo E.M."/>
            <person name="Wilson R.K."/>
            <person name="Felgner P.L."/>
            <person name="Bethony J."/>
            <person name="Hawdon J.M."/>
            <person name="Gasser R.B."/>
            <person name="Loukas A."/>
            <person name="Mitreva M."/>
        </authorList>
    </citation>
    <scope>NUCLEOTIDE SEQUENCE [LARGE SCALE GENOMIC DNA]</scope>
</reference>
<dbReference type="InterPro" id="IPR013783">
    <property type="entry name" value="Ig-like_fold"/>
</dbReference>
<sequence length="157" mass="17828">MLLSHFEEAPIFDFVPTNKTVIEGSNVFWRCHADTQPNGIQYTWIFRDRPIKTTETGLRVEIKEGDLSLRAVRKSDRGWYVCKAHSPSGEQSKVSAFLDVLCFSVQTSELFKFISIVLVSIASEQVLERTVLNFMICRDKVTTSYEQFGISVAIIVA</sequence>
<feature type="domain" description="Ig-like" evidence="2">
    <location>
        <begin position="10"/>
        <end position="95"/>
    </location>
</feature>
<evidence type="ECO:0000313" key="3">
    <source>
        <dbReference type="EMBL" id="ETN84066.1"/>
    </source>
</evidence>
<dbReference type="GO" id="GO:0050808">
    <property type="term" value="P:synapse organization"/>
    <property type="evidence" value="ECO:0007669"/>
    <property type="project" value="TreeGrafter"/>
</dbReference>
<evidence type="ECO:0000313" key="4">
    <source>
        <dbReference type="Proteomes" id="UP000053676"/>
    </source>
</evidence>
<protein>
    <submittedName>
        <fullName evidence="3">Immunoglobulin I-set domain protein</fullName>
    </submittedName>
</protein>
<name>W2TSH3_NECAM</name>
<dbReference type="InterPro" id="IPR007110">
    <property type="entry name" value="Ig-like_dom"/>
</dbReference>
<dbReference type="PROSITE" id="PS50835">
    <property type="entry name" value="IG_LIKE"/>
    <property type="match status" value="1"/>
</dbReference>
<dbReference type="GO" id="GO:0043025">
    <property type="term" value="C:neuronal cell body"/>
    <property type="evidence" value="ECO:0007669"/>
    <property type="project" value="TreeGrafter"/>
</dbReference>
<dbReference type="KEGG" id="nai:NECAME_07093"/>
<accession>W2TSH3</accession>
<dbReference type="PANTHER" id="PTHR45080">
    <property type="entry name" value="CONTACTIN 5"/>
    <property type="match status" value="1"/>
</dbReference>
<gene>
    <name evidence="3" type="ORF">NECAME_07093</name>
</gene>
<dbReference type="Proteomes" id="UP000053676">
    <property type="component" value="Unassembled WGS sequence"/>
</dbReference>
<dbReference type="PANTHER" id="PTHR45080:SF32">
    <property type="entry name" value="MAM DOMAIN CONTAINING GLYCOSYLPHOSPHATIDYLINOSITOL ANCHOR 1"/>
    <property type="match status" value="1"/>
</dbReference>
<dbReference type="Gene3D" id="2.60.40.10">
    <property type="entry name" value="Immunoglobulins"/>
    <property type="match status" value="1"/>
</dbReference>
<dbReference type="EMBL" id="KI658036">
    <property type="protein sequence ID" value="ETN84066.1"/>
    <property type="molecule type" value="Genomic_DNA"/>
</dbReference>
<proteinExistence type="predicted"/>
<dbReference type="SMART" id="SM00408">
    <property type="entry name" value="IGc2"/>
    <property type="match status" value="1"/>
</dbReference>
<evidence type="ECO:0000256" key="1">
    <source>
        <dbReference type="ARBA" id="ARBA00023319"/>
    </source>
</evidence>
<dbReference type="GO" id="GO:0008046">
    <property type="term" value="F:axon guidance receptor activity"/>
    <property type="evidence" value="ECO:0007669"/>
    <property type="project" value="TreeGrafter"/>
</dbReference>
<dbReference type="STRING" id="51031.W2TSH3"/>
<evidence type="ECO:0000259" key="2">
    <source>
        <dbReference type="PROSITE" id="PS50835"/>
    </source>
</evidence>
<keyword evidence="1" id="KW-0393">Immunoglobulin domain</keyword>
<dbReference type="InterPro" id="IPR003599">
    <property type="entry name" value="Ig_sub"/>
</dbReference>
<dbReference type="GO" id="GO:0030424">
    <property type="term" value="C:axon"/>
    <property type="evidence" value="ECO:0007669"/>
    <property type="project" value="TreeGrafter"/>
</dbReference>
<dbReference type="SMART" id="SM00409">
    <property type="entry name" value="IG"/>
    <property type="match status" value="1"/>
</dbReference>
<dbReference type="OrthoDB" id="6612025at2759"/>
<dbReference type="InterPro" id="IPR003598">
    <property type="entry name" value="Ig_sub2"/>
</dbReference>
<dbReference type="InterPro" id="IPR050958">
    <property type="entry name" value="Cell_Adh-Cytoskel_Orgn"/>
</dbReference>
<dbReference type="GO" id="GO:0005886">
    <property type="term" value="C:plasma membrane"/>
    <property type="evidence" value="ECO:0007669"/>
    <property type="project" value="TreeGrafter"/>
</dbReference>
<keyword evidence="4" id="KW-1185">Reference proteome</keyword>
<dbReference type="SUPFAM" id="SSF48726">
    <property type="entry name" value="Immunoglobulin"/>
    <property type="match status" value="1"/>
</dbReference>
<dbReference type="InterPro" id="IPR036179">
    <property type="entry name" value="Ig-like_dom_sf"/>
</dbReference>
<dbReference type="GO" id="GO:0007156">
    <property type="term" value="P:homophilic cell adhesion via plasma membrane adhesion molecules"/>
    <property type="evidence" value="ECO:0007669"/>
    <property type="project" value="TreeGrafter"/>
</dbReference>
<dbReference type="Pfam" id="PF13927">
    <property type="entry name" value="Ig_3"/>
    <property type="match status" value="1"/>
</dbReference>